<evidence type="ECO:0000256" key="1">
    <source>
        <dbReference type="ARBA" id="ARBA00005439"/>
    </source>
</evidence>
<dbReference type="GO" id="GO:0003743">
    <property type="term" value="F:translation initiation factor activity"/>
    <property type="evidence" value="ECO:0007669"/>
    <property type="project" value="UniProtKB-KW"/>
</dbReference>
<keyword evidence="3" id="KW-0648">Protein biosynthesis</keyword>
<dbReference type="PANTHER" id="PTHR10938">
    <property type="entry name" value="TRANSLATION INITIATION FACTOR IF-3"/>
    <property type="match status" value="1"/>
</dbReference>
<gene>
    <name evidence="5" type="ORF">RMAR00112_LOCUS33582</name>
</gene>
<evidence type="ECO:0000256" key="2">
    <source>
        <dbReference type="ARBA" id="ARBA00022540"/>
    </source>
</evidence>
<dbReference type="NCBIfam" id="TIGR00168">
    <property type="entry name" value="infC"/>
    <property type="match status" value="1"/>
</dbReference>
<dbReference type="Pfam" id="PF00707">
    <property type="entry name" value="IF3_C"/>
    <property type="match status" value="1"/>
</dbReference>
<dbReference type="AlphaFoldDB" id="A0A7S3AA76"/>
<dbReference type="GO" id="GO:0043022">
    <property type="term" value="F:ribosome binding"/>
    <property type="evidence" value="ECO:0007669"/>
    <property type="project" value="TreeGrafter"/>
</dbReference>
<comment type="similarity">
    <text evidence="1">Belongs to the IF-3 family.</text>
</comment>
<dbReference type="GO" id="GO:0032790">
    <property type="term" value="P:ribosome disassembly"/>
    <property type="evidence" value="ECO:0007669"/>
    <property type="project" value="TreeGrafter"/>
</dbReference>
<evidence type="ECO:0000259" key="4">
    <source>
        <dbReference type="Pfam" id="PF00707"/>
    </source>
</evidence>
<sequence>MPARDALRMVRSEGLNLVQVSLRTGIPLCKGLDFRQYLLNQKIGPEIVEKTKATNLKVKEVRISPAIDERDMERLLVNGQKFLERSMDVKVNVHFKPQHRGMYQEGINKLDKAASVLKEFGTIENYKYRDIKRDVDGKILFKPLSFMVKCPR</sequence>
<feature type="domain" description="Translation initiation factor 3 C-terminal" evidence="4">
    <location>
        <begin position="57"/>
        <end position="126"/>
    </location>
</feature>
<organism evidence="5">
    <name type="scientific">Rhodosorus marinus</name>
    <dbReference type="NCBI Taxonomy" id="101924"/>
    <lineage>
        <taxon>Eukaryota</taxon>
        <taxon>Rhodophyta</taxon>
        <taxon>Stylonematophyceae</taxon>
        <taxon>Stylonematales</taxon>
        <taxon>Stylonemataceae</taxon>
        <taxon>Rhodosorus</taxon>
    </lineage>
</organism>
<dbReference type="PANTHER" id="PTHR10938:SF0">
    <property type="entry name" value="TRANSLATION INITIATION FACTOR IF-3, MITOCHONDRIAL"/>
    <property type="match status" value="1"/>
</dbReference>
<dbReference type="InterPro" id="IPR036787">
    <property type="entry name" value="T_IF-3_N_sf"/>
</dbReference>
<evidence type="ECO:0000313" key="5">
    <source>
        <dbReference type="EMBL" id="CAE0065510.1"/>
    </source>
</evidence>
<dbReference type="InterPro" id="IPR019815">
    <property type="entry name" value="Translation_initiation_fac_3_C"/>
</dbReference>
<dbReference type="InterPro" id="IPR036788">
    <property type="entry name" value="T_IF-3_C_sf"/>
</dbReference>
<dbReference type="InterPro" id="IPR001288">
    <property type="entry name" value="Translation_initiation_fac_3"/>
</dbReference>
<protein>
    <recommendedName>
        <fullName evidence="4">Translation initiation factor 3 C-terminal domain-containing protein</fullName>
    </recommendedName>
</protein>
<dbReference type="Gene3D" id="3.30.110.10">
    <property type="entry name" value="Translation initiation factor 3 (IF-3), C-terminal domain"/>
    <property type="match status" value="1"/>
</dbReference>
<reference evidence="5" key="1">
    <citation type="submission" date="2021-01" db="EMBL/GenBank/DDBJ databases">
        <authorList>
            <person name="Corre E."/>
            <person name="Pelletier E."/>
            <person name="Niang G."/>
            <person name="Scheremetjew M."/>
            <person name="Finn R."/>
            <person name="Kale V."/>
            <person name="Holt S."/>
            <person name="Cochrane G."/>
            <person name="Meng A."/>
            <person name="Brown T."/>
            <person name="Cohen L."/>
        </authorList>
    </citation>
    <scope>NUCLEOTIDE SEQUENCE</scope>
    <source>
        <strain evidence="5">CCMP 769</strain>
    </source>
</reference>
<keyword evidence="2" id="KW-0396">Initiation factor</keyword>
<accession>A0A7S3AA76</accession>
<name>A0A7S3AA76_9RHOD</name>
<dbReference type="EMBL" id="HBHW01043357">
    <property type="protein sequence ID" value="CAE0065510.1"/>
    <property type="molecule type" value="Transcribed_RNA"/>
</dbReference>
<dbReference type="SUPFAM" id="SSF55200">
    <property type="entry name" value="Translation initiation factor IF3, C-terminal domain"/>
    <property type="match status" value="1"/>
</dbReference>
<proteinExistence type="inferred from homology"/>
<evidence type="ECO:0000256" key="3">
    <source>
        <dbReference type="ARBA" id="ARBA00022917"/>
    </source>
</evidence>
<dbReference type="Gene3D" id="3.10.20.80">
    <property type="entry name" value="Translation initiation factor 3 (IF-3), N-terminal domain"/>
    <property type="match status" value="1"/>
</dbReference>